<evidence type="ECO:0008006" key="3">
    <source>
        <dbReference type="Google" id="ProtNLM"/>
    </source>
</evidence>
<reference evidence="1 2" key="1">
    <citation type="journal article" date="2016" name="Nat. Commun.">
        <title>Thousands of microbial genomes shed light on interconnected biogeochemical processes in an aquifer system.</title>
        <authorList>
            <person name="Anantharaman K."/>
            <person name="Brown C.T."/>
            <person name="Hug L.A."/>
            <person name="Sharon I."/>
            <person name="Castelle C.J."/>
            <person name="Probst A.J."/>
            <person name="Thomas B.C."/>
            <person name="Singh A."/>
            <person name="Wilkins M.J."/>
            <person name="Karaoz U."/>
            <person name="Brodie E.L."/>
            <person name="Williams K.H."/>
            <person name="Hubbard S.S."/>
            <person name="Banfield J.F."/>
        </authorList>
    </citation>
    <scope>NUCLEOTIDE SEQUENCE [LARGE SCALE GENOMIC DNA]</scope>
</reference>
<evidence type="ECO:0000313" key="1">
    <source>
        <dbReference type="EMBL" id="OGH00824.1"/>
    </source>
</evidence>
<comment type="caution">
    <text evidence="1">The sequence shown here is derived from an EMBL/GenBank/DDBJ whole genome shotgun (WGS) entry which is preliminary data.</text>
</comment>
<organism evidence="1 2">
    <name type="scientific">Candidatus Lambdaproteobacteria bacterium RIFOXYD2_FULL_56_26</name>
    <dbReference type="NCBI Taxonomy" id="1817773"/>
    <lineage>
        <taxon>Bacteria</taxon>
        <taxon>Pseudomonadati</taxon>
        <taxon>Pseudomonadota</taxon>
        <taxon>Candidatus Lambdaproteobacteria</taxon>
    </lineage>
</organism>
<dbReference type="NCBIfam" id="TIGR04354">
    <property type="entry name" value="amphi-Trp"/>
    <property type="match status" value="1"/>
</dbReference>
<accession>A0A1F6GRV0</accession>
<dbReference type="EMBL" id="MFNF01000042">
    <property type="protein sequence ID" value="OGH00824.1"/>
    <property type="molecule type" value="Genomic_DNA"/>
</dbReference>
<name>A0A1F6GRV0_9PROT</name>
<sequence length="95" mass="10701">MSNKTKEFEYITLVDRASIVAYLETLSQGFKSGNLTLKGQDSEILLDPDGLLKLELSAKNKNGRSKISFKVSWKNQPRVEVSKDRLSLTVNPKED</sequence>
<evidence type="ECO:0000313" key="2">
    <source>
        <dbReference type="Proteomes" id="UP000177583"/>
    </source>
</evidence>
<gene>
    <name evidence="1" type="ORF">A2557_03885</name>
</gene>
<proteinExistence type="predicted"/>
<dbReference type="AlphaFoldDB" id="A0A1F6GRV0"/>
<dbReference type="InterPro" id="IPR027598">
    <property type="entry name" value="Amphi-Trp_dom"/>
</dbReference>
<dbReference type="Proteomes" id="UP000177583">
    <property type="component" value="Unassembled WGS sequence"/>
</dbReference>
<protein>
    <recommendedName>
        <fullName evidence="3">Amphi-Trp domain-containing protein</fullName>
    </recommendedName>
</protein>